<gene>
    <name evidence="12" type="ORF">SAMN04515674_108157</name>
</gene>
<keyword evidence="4 8" id="KW-0812">Transmembrane</keyword>
<dbReference type="AlphaFoldDB" id="A0A1I5V1M5"/>
<evidence type="ECO:0000259" key="11">
    <source>
        <dbReference type="Pfam" id="PF14905"/>
    </source>
</evidence>
<reference evidence="12 13" key="1">
    <citation type="submission" date="2016-10" db="EMBL/GenBank/DDBJ databases">
        <authorList>
            <person name="de Groot N.N."/>
        </authorList>
    </citation>
    <scope>NUCLEOTIDE SEQUENCE [LARGE SCALE GENOMIC DNA]</scope>
    <source>
        <strain evidence="13">E92,LMG 26720,CCM 7988</strain>
    </source>
</reference>
<evidence type="ECO:0000256" key="3">
    <source>
        <dbReference type="ARBA" id="ARBA00022452"/>
    </source>
</evidence>
<dbReference type="Gene3D" id="2.40.170.20">
    <property type="entry name" value="TonB-dependent receptor, beta-barrel domain"/>
    <property type="match status" value="1"/>
</dbReference>
<dbReference type="Pfam" id="PF07715">
    <property type="entry name" value="Plug"/>
    <property type="match status" value="1"/>
</dbReference>
<sequence length="821" mass="90813">MKKIIFILFFISIQFAKAQTPSESPNKPPVVPMPKGNSKISGYVIDSAATKAVEFANIALFSKITNKPVDGTVADEKGAFSLNRIAAGDYKILISFIGFSQKTIDNVRIEKGKDLDLGIIKLASTFKQLDEVTVTAQKAVIEEKVDRLVYNAERDISSKGGDASDVLKKVPMLSVDLNGNLSLQGNSNILVLINNKPSSIMAGSIADALKQIPADMIKSIEVITSPSAKYDAEGAGGIVNIITKKNTLQGLNLNVDGGLGNRSSTFGLNGNYRKGKLGFNVGGNGRFIYNKAFTDLEQSTELNGNTIRTSQKADAFDHGFFGQYSFGFDYDIAKNQSLTGNARFGIRNFNRDQNQTTYLYTNDVESSASKRDVYSKDLSNSVDLNIDYVRTFKPQQEWTISTQYSQNNLTNNFDANILNQGGDLTGRQRNINLNTNKEFTLQTDYTTPINEHQSLEFGAKGIFRQVNSNYQYLLSAPGSDYVIDPKRPTGFLDYAQNIGAGYLSYTLQTSNNYTFKVGSRYEYTHIKANTGESKIDIPAYGFLVPSVNISKKTGESSTLKLSYNRRIQRPGLQQLNPNFNAANPQNITKGNPNLKPEITDKVELGYSTYIKKTYLSLTLFSRLNRDDIQQMSQRSDTVAGAVITTFQNIGKEDNYGTNLYATINITPKWSVSANFDAMYRYIEGLAPDLEGKSITVSNTGWSFGGRLDSQAQLGNGWAVQGNFGTRGKRVQLQGSQTGFIMYSLGFRKEFNQKKGTLGLAAENFLTNGMSFNSELNSVQFKQIYNQQIYNSTIKLTFSYKIGKMSVSEKKKKSARGEEESE</sequence>
<dbReference type="GO" id="GO:0044718">
    <property type="term" value="P:siderophore transmembrane transport"/>
    <property type="evidence" value="ECO:0007669"/>
    <property type="project" value="TreeGrafter"/>
</dbReference>
<comment type="similarity">
    <text evidence="8">Belongs to the TonB-dependent receptor family.</text>
</comment>
<dbReference type="InterPro" id="IPR036942">
    <property type="entry name" value="Beta-barrel_TonB_sf"/>
</dbReference>
<evidence type="ECO:0000259" key="10">
    <source>
        <dbReference type="Pfam" id="PF07715"/>
    </source>
</evidence>
<dbReference type="GO" id="GO:0015344">
    <property type="term" value="F:siderophore uptake transmembrane transporter activity"/>
    <property type="evidence" value="ECO:0007669"/>
    <property type="project" value="TreeGrafter"/>
</dbReference>
<keyword evidence="3 8" id="KW-1134">Transmembrane beta strand</keyword>
<evidence type="ECO:0000256" key="1">
    <source>
        <dbReference type="ARBA" id="ARBA00004571"/>
    </source>
</evidence>
<evidence type="ECO:0000256" key="4">
    <source>
        <dbReference type="ARBA" id="ARBA00022692"/>
    </source>
</evidence>
<feature type="signal peptide" evidence="9">
    <location>
        <begin position="1"/>
        <end position="18"/>
    </location>
</feature>
<dbReference type="Pfam" id="PF14905">
    <property type="entry name" value="OMP_b-brl_3"/>
    <property type="match status" value="1"/>
</dbReference>
<organism evidence="12 13">
    <name type="scientific">Pseudarcicella hirudinis</name>
    <dbReference type="NCBI Taxonomy" id="1079859"/>
    <lineage>
        <taxon>Bacteria</taxon>
        <taxon>Pseudomonadati</taxon>
        <taxon>Bacteroidota</taxon>
        <taxon>Cytophagia</taxon>
        <taxon>Cytophagales</taxon>
        <taxon>Flectobacillaceae</taxon>
        <taxon>Pseudarcicella</taxon>
    </lineage>
</organism>
<keyword evidence="13" id="KW-1185">Reference proteome</keyword>
<dbReference type="STRING" id="1079859.SAMN04515674_108157"/>
<feature type="chain" id="PRO_5011624860" evidence="9">
    <location>
        <begin position="19"/>
        <end position="821"/>
    </location>
</feature>
<dbReference type="InterPro" id="IPR008969">
    <property type="entry name" value="CarboxyPept-like_regulatory"/>
</dbReference>
<evidence type="ECO:0000313" key="13">
    <source>
        <dbReference type="Proteomes" id="UP000199306"/>
    </source>
</evidence>
<dbReference type="InterPro" id="IPR037066">
    <property type="entry name" value="Plug_dom_sf"/>
</dbReference>
<dbReference type="InterPro" id="IPR012910">
    <property type="entry name" value="Plug_dom"/>
</dbReference>
<dbReference type="InterPro" id="IPR041700">
    <property type="entry name" value="OMP_b-brl_3"/>
</dbReference>
<dbReference type="PANTHER" id="PTHR30069:SF29">
    <property type="entry name" value="HEMOGLOBIN AND HEMOGLOBIN-HAPTOGLOBIN-BINDING PROTEIN 1-RELATED"/>
    <property type="match status" value="1"/>
</dbReference>
<proteinExistence type="inferred from homology"/>
<dbReference type="SUPFAM" id="SSF49464">
    <property type="entry name" value="Carboxypeptidase regulatory domain-like"/>
    <property type="match status" value="1"/>
</dbReference>
<feature type="domain" description="Outer membrane protein beta-barrel" evidence="11">
    <location>
        <begin position="392"/>
        <end position="799"/>
    </location>
</feature>
<keyword evidence="7 8" id="KW-0998">Cell outer membrane</keyword>
<dbReference type="EMBL" id="FOXH01000008">
    <property type="protein sequence ID" value="SFQ01403.1"/>
    <property type="molecule type" value="Genomic_DNA"/>
</dbReference>
<evidence type="ECO:0000256" key="2">
    <source>
        <dbReference type="ARBA" id="ARBA00022448"/>
    </source>
</evidence>
<feature type="domain" description="TonB-dependent receptor plug" evidence="10">
    <location>
        <begin position="151"/>
        <end position="238"/>
    </location>
</feature>
<keyword evidence="12" id="KW-0675">Receptor</keyword>
<comment type="subcellular location">
    <subcellularLocation>
        <location evidence="1 8">Cell outer membrane</location>
        <topology evidence="1 8">Multi-pass membrane protein</topology>
    </subcellularLocation>
</comment>
<dbReference type="RefSeq" id="WP_092017996.1">
    <property type="nucleotide sequence ID" value="NZ_FOXH01000008.1"/>
</dbReference>
<dbReference type="Gene3D" id="2.60.40.1120">
    <property type="entry name" value="Carboxypeptidase-like, regulatory domain"/>
    <property type="match status" value="1"/>
</dbReference>
<evidence type="ECO:0000256" key="5">
    <source>
        <dbReference type="ARBA" id="ARBA00022729"/>
    </source>
</evidence>
<name>A0A1I5V1M5_9BACT</name>
<keyword evidence="2 8" id="KW-0813">Transport</keyword>
<dbReference type="OrthoDB" id="905812at2"/>
<dbReference type="Gene3D" id="2.170.130.10">
    <property type="entry name" value="TonB-dependent receptor, plug domain"/>
    <property type="match status" value="1"/>
</dbReference>
<accession>A0A1I5V1M5</accession>
<keyword evidence="6 8" id="KW-0472">Membrane</keyword>
<evidence type="ECO:0000256" key="8">
    <source>
        <dbReference type="PROSITE-ProRule" id="PRU01360"/>
    </source>
</evidence>
<dbReference type="Proteomes" id="UP000199306">
    <property type="component" value="Unassembled WGS sequence"/>
</dbReference>
<dbReference type="GO" id="GO:0009279">
    <property type="term" value="C:cell outer membrane"/>
    <property type="evidence" value="ECO:0007669"/>
    <property type="project" value="UniProtKB-SubCell"/>
</dbReference>
<evidence type="ECO:0000256" key="6">
    <source>
        <dbReference type="ARBA" id="ARBA00023136"/>
    </source>
</evidence>
<evidence type="ECO:0000256" key="7">
    <source>
        <dbReference type="ARBA" id="ARBA00023237"/>
    </source>
</evidence>
<evidence type="ECO:0000313" key="12">
    <source>
        <dbReference type="EMBL" id="SFQ01403.1"/>
    </source>
</evidence>
<keyword evidence="5 9" id="KW-0732">Signal</keyword>
<protein>
    <submittedName>
        <fullName evidence="12">Outer membrane receptor for ferrienterochelin and colicins</fullName>
    </submittedName>
</protein>
<dbReference type="PROSITE" id="PS52016">
    <property type="entry name" value="TONB_DEPENDENT_REC_3"/>
    <property type="match status" value="1"/>
</dbReference>
<evidence type="ECO:0000256" key="9">
    <source>
        <dbReference type="SAM" id="SignalP"/>
    </source>
</evidence>
<dbReference type="InterPro" id="IPR039426">
    <property type="entry name" value="TonB-dep_rcpt-like"/>
</dbReference>
<dbReference type="Pfam" id="PF13715">
    <property type="entry name" value="CarbopepD_reg_2"/>
    <property type="match status" value="1"/>
</dbReference>
<dbReference type="SUPFAM" id="SSF56935">
    <property type="entry name" value="Porins"/>
    <property type="match status" value="1"/>
</dbReference>
<dbReference type="PANTHER" id="PTHR30069">
    <property type="entry name" value="TONB-DEPENDENT OUTER MEMBRANE RECEPTOR"/>
    <property type="match status" value="1"/>
</dbReference>